<dbReference type="Gene3D" id="3.90.1570.10">
    <property type="entry name" value="tt1808, chain A"/>
    <property type="match status" value="1"/>
</dbReference>
<evidence type="ECO:0000259" key="1">
    <source>
        <dbReference type="Pfam" id="PF05685"/>
    </source>
</evidence>
<dbReference type="PANTHER" id="PTHR34107">
    <property type="entry name" value="SLL0198 PROTEIN-RELATED"/>
    <property type="match status" value="1"/>
</dbReference>
<organism evidence="2 3">
    <name type="scientific">Gloeobacter kilaueensis (strain ATCC BAA-2537 / CCAP 1431/1 / ULC 316 / JS1)</name>
    <dbReference type="NCBI Taxonomy" id="1183438"/>
    <lineage>
        <taxon>Bacteria</taxon>
        <taxon>Bacillati</taxon>
        <taxon>Cyanobacteriota</taxon>
        <taxon>Cyanophyceae</taxon>
        <taxon>Gloeobacterales</taxon>
        <taxon>Gloeobacteraceae</taxon>
        <taxon>Gloeobacter</taxon>
    </lineage>
</organism>
<sequence length="185" mass="20876">MTLARSKLLTFEQYVTYDDGTDCRYELMAGRLIAMVPPTGRHSIIVERIHDLLKTEIQRLALPWVARREIGVRVGLESSRTPDLCAMTLEQEQSVRDVPAVLQTPPLLVVEVVSPSTTKTDYRAKRSEYAVCGIPEYWIVDADAAKVTVLTLVEGFYDLSEFRDDERILSATFTALVVTARDVLR</sequence>
<dbReference type="KEGG" id="glj:GKIL_2938"/>
<gene>
    <name evidence="2" type="ORF">GKIL_2938</name>
</gene>
<name>U5QNK9_GLOK1</name>
<dbReference type="Pfam" id="PF05685">
    <property type="entry name" value="Uma2"/>
    <property type="match status" value="1"/>
</dbReference>
<dbReference type="PATRIC" id="fig|1183438.3.peg.2896"/>
<evidence type="ECO:0000313" key="3">
    <source>
        <dbReference type="Proteomes" id="UP000017396"/>
    </source>
</evidence>
<dbReference type="InterPro" id="IPR012296">
    <property type="entry name" value="Nuclease_put_TT1808"/>
</dbReference>
<keyword evidence="3" id="KW-1185">Reference proteome</keyword>
<feature type="domain" description="Putative restriction endonuclease" evidence="1">
    <location>
        <begin position="11"/>
        <end position="175"/>
    </location>
</feature>
<protein>
    <recommendedName>
        <fullName evidence="1">Putative restriction endonuclease domain-containing protein</fullName>
    </recommendedName>
</protein>
<accession>U5QNK9</accession>
<dbReference type="STRING" id="1183438.GKIL_2938"/>
<proteinExistence type="predicted"/>
<dbReference type="AlphaFoldDB" id="U5QNK9"/>
<dbReference type="HOGENOM" id="CLU_076312_5_1_3"/>
<reference evidence="2 3" key="1">
    <citation type="journal article" date="2013" name="PLoS ONE">
        <title>Cultivation and Complete Genome Sequencing of Gloeobacter kilaueensis sp. nov., from a Lava Cave in Kilauea Caldera, Hawai'i.</title>
        <authorList>
            <person name="Saw J.H."/>
            <person name="Schatz M."/>
            <person name="Brown M.V."/>
            <person name="Kunkel D.D."/>
            <person name="Foster J.S."/>
            <person name="Shick H."/>
            <person name="Christensen S."/>
            <person name="Hou S."/>
            <person name="Wan X."/>
            <person name="Donachie S.P."/>
        </authorList>
    </citation>
    <scope>NUCLEOTIDE SEQUENCE [LARGE SCALE GENOMIC DNA]</scope>
    <source>
        <strain evidence="3">JS</strain>
    </source>
</reference>
<evidence type="ECO:0000313" key="2">
    <source>
        <dbReference type="EMBL" id="AGY59184.1"/>
    </source>
</evidence>
<dbReference type="RefSeq" id="WP_023174418.1">
    <property type="nucleotide sequence ID" value="NC_022600.1"/>
</dbReference>
<dbReference type="InterPro" id="IPR011335">
    <property type="entry name" value="Restrct_endonuc-II-like"/>
</dbReference>
<dbReference type="eggNOG" id="COG4636">
    <property type="taxonomic scope" value="Bacteria"/>
</dbReference>
<dbReference type="Proteomes" id="UP000017396">
    <property type="component" value="Chromosome"/>
</dbReference>
<dbReference type="EMBL" id="CP003587">
    <property type="protein sequence ID" value="AGY59184.1"/>
    <property type="molecule type" value="Genomic_DNA"/>
</dbReference>
<dbReference type="InterPro" id="IPR008538">
    <property type="entry name" value="Uma2"/>
</dbReference>
<dbReference type="CDD" id="cd06260">
    <property type="entry name" value="DUF820-like"/>
    <property type="match status" value="1"/>
</dbReference>
<dbReference type="OrthoDB" id="428427at2"/>
<dbReference type="SUPFAM" id="SSF52980">
    <property type="entry name" value="Restriction endonuclease-like"/>
    <property type="match status" value="1"/>
</dbReference>
<dbReference type="PANTHER" id="PTHR34107:SF2">
    <property type="entry name" value="SLL0888 PROTEIN"/>
    <property type="match status" value="1"/>
</dbReference>